<dbReference type="InterPro" id="IPR016169">
    <property type="entry name" value="FAD-bd_PCMH_sub2"/>
</dbReference>
<dbReference type="SUPFAM" id="SSF56176">
    <property type="entry name" value="FAD-binding/transporter-associated domain-like"/>
    <property type="match status" value="1"/>
</dbReference>
<dbReference type="Gene3D" id="3.30.465.10">
    <property type="match status" value="1"/>
</dbReference>
<dbReference type="GO" id="GO:0050660">
    <property type="term" value="F:flavin adenine dinucleotide binding"/>
    <property type="evidence" value="ECO:0007669"/>
    <property type="project" value="InterPro"/>
</dbReference>
<dbReference type="PANTHER" id="PTHR11748">
    <property type="entry name" value="D-LACTATE DEHYDROGENASE"/>
    <property type="match status" value="1"/>
</dbReference>
<evidence type="ECO:0000256" key="1">
    <source>
        <dbReference type="ARBA" id="ARBA00022630"/>
    </source>
</evidence>
<dbReference type="Proteomes" id="UP001195483">
    <property type="component" value="Unassembled WGS sequence"/>
</dbReference>
<dbReference type="InterPro" id="IPR016164">
    <property type="entry name" value="FAD-linked_Oxase-like_C"/>
</dbReference>
<dbReference type="InterPro" id="IPR036318">
    <property type="entry name" value="FAD-bd_PCMH-like_sf"/>
</dbReference>
<dbReference type="SUPFAM" id="SSF55103">
    <property type="entry name" value="FAD-linked oxidases, C-terminal domain"/>
    <property type="match status" value="1"/>
</dbReference>
<dbReference type="Gene3D" id="1.10.45.10">
    <property type="entry name" value="Vanillyl-alcohol Oxidase, Chain A, domain 4"/>
    <property type="match status" value="1"/>
</dbReference>
<dbReference type="GO" id="GO:0016491">
    <property type="term" value="F:oxidoreductase activity"/>
    <property type="evidence" value="ECO:0007669"/>
    <property type="project" value="UniProtKB-KW"/>
</dbReference>
<reference evidence="4" key="3">
    <citation type="submission" date="2023-05" db="EMBL/GenBank/DDBJ databases">
        <authorList>
            <person name="Smith C.H."/>
        </authorList>
    </citation>
    <scope>NUCLEOTIDE SEQUENCE</scope>
    <source>
        <strain evidence="4">CHS0354</strain>
        <tissue evidence="4">Mantle</tissue>
    </source>
</reference>
<protein>
    <recommendedName>
        <fullName evidence="3">FAD linked oxidase N-terminal domain-containing protein</fullName>
    </recommendedName>
</protein>
<organism evidence="4 5">
    <name type="scientific">Potamilus streckersoni</name>
    <dbReference type="NCBI Taxonomy" id="2493646"/>
    <lineage>
        <taxon>Eukaryota</taxon>
        <taxon>Metazoa</taxon>
        <taxon>Spiralia</taxon>
        <taxon>Lophotrochozoa</taxon>
        <taxon>Mollusca</taxon>
        <taxon>Bivalvia</taxon>
        <taxon>Autobranchia</taxon>
        <taxon>Heteroconchia</taxon>
        <taxon>Palaeoheterodonta</taxon>
        <taxon>Unionida</taxon>
        <taxon>Unionoidea</taxon>
        <taxon>Unionidae</taxon>
        <taxon>Ambleminae</taxon>
        <taxon>Lampsilini</taxon>
        <taxon>Potamilus</taxon>
    </lineage>
</organism>
<evidence type="ECO:0000313" key="4">
    <source>
        <dbReference type="EMBL" id="KAK3604151.1"/>
    </source>
</evidence>
<proteinExistence type="predicted"/>
<name>A0AAE0T5U0_9BIVA</name>
<comment type="caution">
    <text evidence="4">The sequence shown here is derived from an EMBL/GenBank/DDBJ whole genome shotgun (WGS) entry which is preliminary data.</text>
</comment>
<evidence type="ECO:0000313" key="5">
    <source>
        <dbReference type="Proteomes" id="UP001195483"/>
    </source>
</evidence>
<reference evidence="4" key="2">
    <citation type="journal article" date="2021" name="Genome Biol. Evol.">
        <title>Developing a high-quality reference genome for a parasitic bivalve with doubly uniparental inheritance (Bivalvia: Unionida).</title>
        <authorList>
            <person name="Smith C.H."/>
        </authorList>
    </citation>
    <scope>NUCLEOTIDE SEQUENCE</scope>
    <source>
        <strain evidence="4">CHS0354</strain>
        <tissue evidence="4">Mantle</tissue>
    </source>
</reference>
<reference evidence="4" key="1">
    <citation type="journal article" date="2021" name="Genome Biol. Evol.">
        <title>A High-Quality Reference Genome for a Parasitic Bivalve with Doubly Uniparental Inheritance (Bivalvia: Unionida).</title>
        <authorList>
            <person name="Smith C.H."/>
        </authorList>
    </citation>
    <scope>NUCLEOTIDE SEQUENCE</scope>
    <source>
        <strain evidence="4">CHS0354</strain>
    </source>
</reference>
<evidence type="ECO:0000256" key="2">
    <source>
        <dbReference type="ARBA" id="ARBA00022827"/>
    </source>
</evidence>
<evidence type="ECO:0000259" key="3">
    <source>
        <dbReference type="Pfam" id="PF01565"/>
    </source>
</evidence>
<dbReference type="EMBL" id="JAEAOA010000186">
    <property type="protein sequence ID" value="KAK3604151.1"/>
    <property type="molecule type" value="Genomic_DNA"/>
</dbReference>
<dbReference type="AlphaFoldDB" id="A0AAE0T5U0"/>
<keyword evidence="2" id="KW-0274">FAD</keyword>
<feature type="domain" description="FAD linked oxidase N-terminal" evidence="3">
    <location>
        <begin position="31"/>
        <end position="152"/>
    </location>
</feature>
<sequence length="168" mass="18076">MMPRLFSEADLENFRRIKSAFNPKDILNPDKECAERIKDALQTKTTVAVIGKGTRSGIADAVKISASRMTDVAFFHPEDMVIGVKAGMEVGTLKKLLAEAKMELEIDAHRDDTTIGSAVAMNDTGASRLFGGGVRDKIIGIEYIDGFGDIVKGGGKVVKNVAGYDTPK</sequence>
<keyword evidence="1" id="KW-0285">Flavoprotein</keyword>
<dbReference type="InterPro" id="IPR006094">
    <property type="entry name" value="Oxid_FAD_bind_N"/>
</dbReference>
<accession>A0AAE0T5U0</accession>
<keyword evidence="5" id="KW-1185">Reference proteome</keyword>
<dbReference type="PANTHER" id="PTHR11748:SF103">
    <property type="entry name" value="GLYCOLATE OXIDASE SUBUNIT GLCE"/>
    <property type="match status" value="1"/>
</dbReference>
<dbReference type="Pfam" id="PF01565">
    <property type="entry name" value="FAD_binding_4"/>
    <property type="match status" value="1"/>
</dbReference>
<gene>
    <name evidence="4" type="ORF">CHS0354_001958</name>
</gene>
<dbReference type="InterPro" id="IPR016171">
    <property type="entry name" value="Vanillyl_alc_oxidase_C-sub2"/>
</dbReference>